<keyword evidence="4" id="KW-1185">Reference proteome</keyword>
<dbReference type="SMART" id="SM00134">
    <property type="entry name" value="LU"/>
    <property type="match status" value="2"/>
</dbReference>
<name>A0A8J9Z921_BRALA</name>
<feature type="compositionally biased region" description="Acidic residues" evidence="1">
    <location>
        <begin position="502"/>
        <end position="523"/>
    </location>
</feature>
<dbReference type="GO" id="GO:0005576">
    <property type="term" value="C:extracellular region"/>
    <property type="evidence" value="ECO:0007669"/>
    <property type="project" value="InterPro"/>
</dbReference>
<feature type="compositionally biased region" description="Polar residues" evidence="1">
    <location>
        <begin position="640"/>
        <end position="651"/>
    </location>
</feature>
<dbReference type="InterPro" id="IPR016054">
    <property type="entry name" value="LY6_UPA_recep-like"/>
</dbReference>
<reference evidence="3" key="1">
    <citation type="submission" date="2022-01" db="EMBL/GenBank/DDBJ databases">
        <authorList>
            <person name="Braso-Vives M."/>
        </authorList>
    </citation>
    <scope>NUCLEOTIDE SEQUENCE</scope>
</reference>
<feature type="compositionally biased region" description="Basic and acidic residues" evidence="1">
    <location>
        <begin position="472"/>
        <end position="483"/>
    </location>
</feature>
<dbReference type="InterPro" id="IPR045860">
    <property type="entry name" value="Snake_toxin-like_sf"/>
</dbReference>
<feature type="compositionally biased region" description="Low complexity" evidence="1">
    <location>
        <begin position="251"/>
        <end position="271"/>
    </location>
</feature>
<feature type="region of interest" description="Disordered" evidence="1">
    <location>
        <begin position="242"/>
        <end position="271"/>
    </location>
</feature>
<feature type="region of interest" description="Disordered" evidence="1">
    <location>
        <begin position="622"/>
        <end position="651"/>
    </location>
</feature>
<feature type="region of interest" description="Disordered" evidence="1">
    <location>
        <begin position="97"/>
        <end position="148"/>
    </location>
</feature>
<accession>A0A8J9Z921</accession>
<evidence type="ECO:0000313" key="3">
    <source>
        <dbReference type="EMBL" id="CAH1249378.1"/>
    </source>
</evidence>
<organism evidence="3 4">
    <name type="scientific">Branchiostoma lanceolatum</name>
    <name type="common">Common lancelet</name>
    <name type="synonym">Amphioxus lanceolatum</name>
    <dbReference type="NCBI Taxonomy" id="7740"/>
    <lineage>
        <taxon>Eukaryota</taxon>
        <taxon>Metazoa</taxon>
        <taxon>Chordata</taxon>
        <taxon>Cephalochordata</taxon>
        <taxon>Leptocardii</taxon>
        <taxon>Amphioxiformes</taxon>
        <taxon>Branchiostomatidae</taxon>
        <taxon>Branchiostoma</taxon>
    </lineage>
</organism>
<dbReference type="OrthoDB" id="10066635at2759"/>
<evidence type="ECO:0000256" key="1">
    <source>
        <dbReference type="SAM" id="MobiDB-lite"/>
    </source>
</evidence>
<dbReference type="EMBL" id="OV696702">
    <property type="protein sequence ID" value="CAH1249378.1"/>
    <property type="molecule type" value="Genomic_DNA"/>
</dbReference>
<sequence>MRSGVFGSRRGSGLTCYTCQHLQSSADFYTCLQNPTSVSTETCAGDEDTCQATFLKLSWIYFVTRGCATTADCSSALGIGTAAQCCTSDNCNDERYELPPTTTTTRRPTTTTVQTTEVPTTLVTTVPPTTGVTTLVTTPPPTTLVTTEPPTTVVTTQLPTTVVTTPPPTTDVTTPPPTTDITTVVTTVPPTTLETTPPPTTMETTLPPTTMETTPPQTTEPDTALVRITHQTTMESADFTVEETTLDTESTDITTTDMTTVPPTTLDTTDFGTTLSRTTANDETTKLQHAVSTPPTTVTPSIVSTPKRMTTEVAVTTGANVKDSTSTEGDVTTVEFTEELTTTEEPPTTEYEVSTMVTEVWTEVTDIIAETTEIFAPNTTTVDDAEAEKQLGGVNVGEVVGFTMVAIAVPSMVAAAVYYYVKHKQNGAKVHPDEVVDIQEDRSTRYKTAMSLGDLKEDGIEEVQEELIKDWKEASLKQETGKDVEEETPKEEGCKDGMEEDHQQEEDRDEKDEEDNDDEDEDSTSLHEEDTSRSIKSSVGLTCYSCQGLRGNSGFDECSRGLTTTETCAGGQDTCQYLFLSNVFITLVKRACVTAADCASSAALTDTYDCCTTDLCNSQVTTTTPPPTTSVPTTTHKAQRSTPIGTTKDTLLTSDKASDSTMMTLTTDLEVSVPETETSTPGFAATVLGYNSVNDSCQYNYNKTNILAYSPNHFSSQYKSKHNSDSHLRCNNNDYSRPKYNCCRYNSVNHSCQYNYNQTNILANSPNHYSSQCKSKHNSDSHLRCNNNDCSRPKYNCCRYNSAIHSCQYNYNETNILANSPNHYSLQYKSKHNPDSHLRCNNIDYSRPKYNPTTSYLHYGTL</sequence>
<feature type="region of interest" description="Disordered" evidence="1">
    <location>
        <begin position="472"/>
        <end position="533"/>
    </location>
</feature>
<dbReference type="InterPro" id="IPR003571">
    <property type="entry name" value="Snake_3FTx"/>
</dbReference>
<proteinExistence type="predicted"/>
<gene>
    <name evidence="3" type="primary">Hypp8594</name>
    <name evidence="3" type="ORF">BLAG_LOCUS10508</name>
</gene>
<feature type="region of interest" description="Disordered" evidence="1">
    <location>
        <begin position="161"/>
        <end position="220"/>
    </location>
</feature>
<dbReference type="AlphaFoldDB" id="A0A8J9Z921"/>
<feature type="domain" description="UPAR/Ly6" evidence="2">
    <location>
        <begin position="29"/>
        <end position="105"/>
    </location>
</feature>
<dbReference type="GO" id="GO:0090729">
    <property type="term" value="F:toxin activity"/>
    <property type="evidence" value="ECO:0007669"/>
    <property type="project" value="InterPro"/>
</dbReference>
<feature type="domain" description="UPAR/Ly6" evidence="2">
    <location>
        <begin position="541"/>
        <end position="632"/>
    </location>
</feature>
<dbReference type="Proteomes" id="UP000838412">
    <property type="component" value="Chromosome 17"/>
</dbReference>
<evidence type="ECO:0000313" key="4">
    <source>
        <dbReference type="Proteomes" id="UP000838412"/>
    </source>
</evidence>
<feature type="compositionally biased region" description="Low complexity" evidence="1">
    <location>
        <begin position="98"/>
        <end position="148"/>
    </location>
</feature>
<dbReference type="SUPFAM" id="SSF57302">
    <property type="entry name" value="Snake toxin-like"/>
    <property type="match status" value="2"/>
</dbReference>
<feature type="compositionally biased region" description="Basic and acidic residues" evidence="1">
    <location>
        <begin position="524"/>
        <end position="533"/>
    </location>
</feature>
<feature type="compositionally biased region" description="Pro residues" evidence="1">
    <location>
        <begin position="165"/>
        <end position="178"/>
    </location>
</feature>
<dbReference type="Gene3D" id="2.10.60.10">
    <property type="entry name" value="CD59"/>
    <property type="match status" value="2"/>
</dbReference>
<evidence type="ECO:0000259" key="2">
    <source>
        <dbReference type="SMART" id="SM00134"/>
    </source>
</evidence>
<dbReference type="CDD" id="cd00206">
    <property type="entry name" value="TFP_snake_toxin"/>
    <property type="match status" value="1"/>
</dbReference>
<feature type="compositionally biased region" description="Basic and acidic residues" evidence="1">
    <location>
        <begin position="490"/>
        <end position="501"/>
    </location>
</feature>
<feature type="compositionally biased region" description="Low complexity" evidence="1">
    <location>
        <begin position="179"/>
        <end position="220"/>
    </location>
</feature>
<protein>
    <submittedName>
        <fullName evidence="3">Hypp8594 protein</fullName>
    </submittedName>
</protein>